<gene>
    <name evidence="1" type="ORF">D5F01_LYC24346</name>
</gene>
<organism evidence="1 2">
    <name type="scientific">Larimichthys crocea</name>
    <name type="common">Large yellow croaker</name>
    <name type="synonym">Pseudosciaena crocea</name>
    <dbReference type="NCBI Taxonomy" id="215358"/>
    <lineage>
        <taxon>Eukaryota</taxon>
        <taxon>Metazoa</taxon>
        <taxon>Chordata</taxon>
        <taxon>Craniata</taxon>
        <taxon>Vertebrata</taxon>
        <taxon>Euteleostomi</taxon>
        <taxon>Actinopterygii</taxon>
        <taxon>Neopterygii</taxon>
        <taxon>Teleostei</taxon>
        <taxon>Neoteleostei</taxon>
        <taxon>Acanthomorphata</taxon>
        <taxon>Eupercaria</taxon>
        <taxon>Sciaenidae</taxon>
        <taxon>Larimichthys</taxon>
    </lineage>
</organism>
<keyword evidence="2" id="KW-1185">Reference proteome</keyword>
<reference evidence="1 2" key="1">
    <citation type="submission" date="2019-07" db="EMBL/GenBank/DDBJ databases">
        <title>Chromosome genome assembly for large yellow croaker.</title>
        <authorList>
            <person name="Xiao S."/>
        </authorList>
    </citation>
    <scope>NUCLEOTIDE SEQUENCE [LARGE SCALE GENOMIC DNA]</scope>
    <source>
        <strain evidence="1">JMULYC20181020</strain>
        <tissue evidence="1">Muscle</tissue>
    </source>
</reference>
<dbReference type="AlphaFoldDB" id="A0A6G0HEQ2"/>
<accession>A0A6G0HEQ2</accession>
<evidence type="ECO:0000313" key="1">
    <source>
        <dbReference type="EMBL" id="KAE8277659.1"/>
    </source>
</evidence>
<protein>
    <submittedName>
        <fullName evidence="1">Uncharacterized protein</fullName>
    </submittedName>
</protein>
<evidence type="ECO:0000313" key="2">
    <source>
        <dbReference type="Proteomes" id="UP000424527"/>
    </source>
</evidence>
<dbReference type="PANTHER" id="PTHR46704">
    <property type="entry name" value="CXC DOMAIN-CONTAINING PROTEIN-RELATED"/>
    <property type="match status" value="1"/>
</dbReference>
<comment type="caution">
    <text evidence="1">The sequence shown here is derived from an EMBL/GenBank/DDBJ whole genome shotgun (WGS) entry which is preliminary data.</text>
</comment>
<name>A0A6G0HEQ2_LARCR</name>
<proteinExistence type="predicted"/>
<dbReference type="PANTHER" id="PTHR46704:SF9">
    <property type="entry name" value="BHLH DOMAIN-CONTAINING PROTEIN"/>
    <property type="match status" value="1"/>
</dbReference>
<dbReference type="Proteomes" id="UP000424527">
    <property type="component" value="Unassembled WGS sequence"/>
</dbReference>
<dbReference type="EMBL" id="REGW02000325">
    <property type="protein sequence ID" value="KAE8277659.1"/>
    <property type="molecule type" value="Genomic_DNA"/>
</dbReference>
<sequence length="551" mass="61196">MASLHSSKKELSRSVSEKTYVVMFDESMNKTSKTKQMDLHLRFWSTDATGTQHIISRYYGSEFMGHSRAEDMLGHFNVSTGEKEQQLRDSFCMDLVYAISHVKVKTSKHIILAFAVKSLTGQDGGITPDQVKPYVPTALGCDNIDRLEETLTGCGTSHRVNGIAVQPRVFSPELPKPARDVPKSKQSVVSYLPTINAPATQMATVHEILLQNSMALVQKLNGDGKTFADIADYALSTVLAEASHSTRVDIIFDVYNEASIKHMERVARGADSGTEVKQITAGHRVQQWKKFLQSNNNKTNLATFLLKEWGKEQSRTRLGEKVLYTTTKGQCYKLTQQGVHKVADLSSTQEEADTRMLLYACHASRTGHKSVILVSDDTDVLVISLATSDALTCDLFLKTGTKNRTSYINISQLARGLGSQLCQALPGLHSYTGCDTVSAFAGRGKVSALKLLQKNEKFCESFQKVGADWTMTPELYAALQEFTCQMFSSKSRITNINEMRGTVSLHHVKCVANNLACTELCHARQCKNQKNDLADEEQSYSCDEDFDEEFD</sequence>